<keyword evidence="2 3" id="KW-0175">Coiled coil</keyword>
<comment type="caution">
    <text evidence="8">The sequence shown here is derived from an EMBL/GenBank/DDBJ whole genome shotgun (WGS) entry which is preliminary data.</text>
</comment>
<dbReference type="GO" id="GO:0030313">
    <property type="term" value="C:cell envelope"/>
    <property type="evidence" value="ECO:0007669"/>
    <property type="project" value="UniProtKB-SubCell"/>
</dbReference>
<evidence type="ECO:0000256" key="5">
    <source>
        <dbReference type="SAM" id="Phobius"/>
    </source>
</evidence>
<dbReference type="InterPro" id="IPR050465">
    <property type="entry name" value="UPF0194_transport"/>
</dbReference>
<evidence type="ECO:0000256" key="4">
    <source>
        <dbReference type="SAM" id="MobiDB-lite"/>
    </source>
</evidence>
<feature type="region of interest" description="Disordered" evidence="4">
    <location>
        <begin position="389"/>
        <end position="411"/>
    </location>
</feature>
<dbReference type="Gene3D" id="2.40.420.20">
    <property type="match status" value="1"/>
</dbReference>
<feature type="coiled-coil region" evidence="3">
    <location>
        <begin position="138"/>
        <end position="184"/>
    </location>
</feature>
<gene>
    <name evidence="8" type="ORF">ASZ90_020162</name>
</gene>
<feature type="transmembrane region" description="Helical" evidence="5">
    <location>
        <begin position="26"/>
        <end position="43"/>
    </location>
</feature>
<keyword evidence="5" id="KW-0812">Transmembrane</keyword>
<sequence length="411" mass="44893">MDNSEAAYKVKESEELLKNLYANKRIRIACVIILIAAALLYYYQKAAAVADEDPTYQEVQVARGDITVELVSDGSADLEVTNLAFQVSGKLQEILVEPGQMVKAGEVLARLDGTDYENKLTRAQQDYQLSEISGQRQIEELKYQLDTLESEYNAMKQIADCYTEKELKAKQQDYENTKSAYEAQVTSYGISMASAATDIKTAQDELNNTVLISTQDAQVMAVNYSEGETVPENETCIVLLDDCNIKAVASVSEIDTASVYVGQKVEAVFDACEDQVFAGKVTFVDSVPVKDSSGLVSYDAWIELEGGREQIKTGMTCTITFITKRVDNVLYIPNKAVSMNEGQQAVQVKSEDGTISERVVATGFTDGTNVEVSEGLVEGEIVLTPVTGTKTTSTDRTQQNNGFMPGPGMGM</sequence>
<dbReference type="NCBIfam" id="TIGR01730">
    <property type="entry name" value="RND_mfp"/>
    <property type="match status" value="1"/>
</dbReference>
<keyword evidence="5" id="KW-1133">Transmembrane helix</keyword>
<dbReference type="SUPFAM" id="SSF111369">
    <property type="entry name" value="HlyD-like secretion proteins"/>
    <property type="match status" value="1"/>
</dbReference>
<dbReference type="Pfam" id="PF25967">
    <property type="entry name" value="RND-MFP_C"/>
    <property type="match status" value="1"/>
</dbReference>
<evidence type="ECO:0000256" key="3">
    <source>
        <dbReference type="SAM" id="Coils"/>
    </source>
</evidence>
<feature type="compositionally biased region" description="Polar residues" evidence="4">
    <location>
        <begin position="389"/>
        <end position="402"/>
    </location>
</feature>
<evidence type="ECO:0000256" key="1">
    <source>
        <dbReference type="ARBA" id="ARBA00004196"/>
    </source>
</evidence>
<proteinExistence type="predicted"/>
<dbReference type="GO" id="GO:0022857">
    <property type="term" value="F:transmembrane transporter activity"/>
    <property type="evidence" value="ECO:0007669"/>
    <property type="project" value="InterPro"/>
</dbReference>
<name>A0A0W8E1L5_9ZZZZ</name>
<dbReference type="AlphaFoldDB" id="A0A0W8E1L5"/>
<dbReference type="InterPro" id="IPR006143">
    <property type="entry name" value="RND_pump_MFP"/>
</dbReference>
<dbReference type="Gene3D" id="2.40.30.170">
    <property type="match status" value="1"/>
</dbReference>
<dbReference type="InterPro" id="IPR058627">
    <property type="entry name" value="MdtA-like_C"/>
</dbReference>
<evidence type="ECO:0000256" key="2">
    <source>
        <dbReference type="ARBA" id="ARBA00023054"/>
    </source>
</evidence>
<reference evidence="8" key="1">
    <citation type="journal article" date="2015" name="Proc. Natl. Acad. Sci. U.S.A.">
        <title>Networks of energetic and metabolic interactions define dynamics in microbial communities.</title>
        <authorList>
            <person name="Embree M."/>
            <person name="Liu J.K."/>
            <person name="Al-Bassam M.M."/>
            <person name="Zengler K."/>
        </authorList>
    </citation>
    <scope>NUCLEOTIDE SEQUENCE</scope>
</reference>
<dbReference type="EMBL" id="LNQE01001918">
    <property type="protein sequence ID" value="KUG02530.1"/>
    <property type="molecule type" value="Genomic_DNA"/>
</dbReference>
<dbReference type="InterPro" id="IPR058636">
    <property type="entry name" value="Beta-barrel_YknX"/>
</dbReference>
<evidence type="ECO:0000259" key="7">
    <source>
        <dbReference type="Pfam" id="PF25990"/>
    </source>
</evidence>
<protein>
    <submittedName>
        <fullName evidence="8">Macrolide-specific efflux protein maca</fullName>
    </submittedName>
</protein>
<dbReference type="Pfam" id="PF25990">
    <property type="entry name" value="Beta-barrel_YknX"/>
    <property type="match status" value="1"/>
</dbReference>
<evidence type="ECO:0000313" key="8">
    <source>
        <dbReference type="EMBL" id="KUG02530.1"/>
    </source>
</evidence>
<keyword evidence="5" id="KW-0472">Membrane</keyword>
<evidence type="ECO:0000259" key="6">
    <source>
        <dbReference type="Pfam" id="PF25967"/>
    </source>
</evidence>
<organism evidence="8">
    <name type="scientific">hydrocarbon metagenome</name>
    <dbReference type="NCBI Taxonomy" id="938273"/>
    <lineage>
        <taxon>unclassified sequences</taxon>
        <taxon>metagenomes</taxon>
        <taxon>ecological metagenomes</taxon>
    </lineage>
</organism>
<dbReference type="PANTHER" id="PTHR32347">
    <property type="entry name" value="EFFLUX SYSTEM COMPONENT YKNX-RELATED"/>
    <property type="match status" value="1"/>
</dbReference>
<feature type="domain" description="Multidrug resistance protein MdtA-like C-terminal permuted SH3" evidence="6">
    <location>
        <begin position="328"/>
        <end position="384"/>
    </location>
</feature>
<comment type="subcellular location">
    <subcellularLocation>
        <location evidence="1">Cell envelope</location>
    </subcellularLocation>
</comment>
<feature type="domain" description="YknX-like beta-barrel" evidence="7">
    <location>
        <begin position="247"/>
        <end position="319"/>
    </location>
</feature>
<dbReference type="Gene3D" id="2.40.50.100">
    <property type="match status" value="1"/>
</dbReference>
<dbReference type="GO" id="GO:0016020">
    <property type="term" value="C:membrane"/>
    <property type="evidence" value="ECO:0007669"/>
    <property type="project" value="InterPro"/>
</dbReference>
<accession>A0A0W8E1L5</accession>